<evidence type="ECO:0000259" key="9">
    <source>
        <dbReference type="Pfam" id="PF07715"/>
    </source>
</evidence>
<evidence type="ECO:0000259" key="10">
    <source>
        <dbReference type="Pfam" id="PF14905"/>
    </source>
</evidence>
<dbReference type="PANTHER" id="PTHR40980">
    <property type="entry name" value="PLUG DOMAIN-CONTAINING PROTEIN"/>
    <property type="match status" value="1"/>
</dbReference>
<protein>
    <submittedName>
        <fullName evidence="11">TonB-dependent receptor</fullName>
    </submittedName>
</protein>
<evidence type="ECO:0000256" key="2">
    <source>
        <dbReference type="ARBA" id="ARBA00022448"/>
    </source>
</evidence>
<organism evidence="11 12">
    <name type="scientific">Candidatus Parabacteroides intestinipullorum</name>
    <dbReference type="NCBI Taxonomy" id="2838723"/>
    <lineage>
        <taxon>Bacteria</taxon>
        <taxon>Pseudomonadati</taxon>
        <taxon>Bacteroidota</taxon>
        <taxon>Bacteroidia</taxon>
        <taxon>Bacteroidales</taxon>
        <taxon>Tannerellaceae</taxon>
        <taxon>Parabacteroides</taxon>
    </lineage>
</organism>
<dbReference type="Pfam" id="PF14905">
    <property type="entry name" value="OMP_b-brl_3"/>
    <property type="match status" value="1"/>
</dbReference>
<feature type="signal peptide" evidence="8">
    <location>
        <begin position="1"/>
        <end position="21"/>
    </location>
</feature>
<keyword evidence="3 7" id="KW-1134">Transmembrane beta strand</keyword>
<evidence type="ECO:0000256" key="6">
    <source>
        <dbReference type="ARBA" id="ARBA00023237"/>
    </source>
</evidence>
<dbReference type="InterPro" id="IPR012910">
    <property type="entry name" value="Plug_dom"/>
</dbReference>
<dbReference type="SUPFAM" id="SSF56935">
    <property type="entry name" value="Porins"/>
    <property type="match status" value="1"/>
</dbReference>
<dbReference type="InterPro" id="IPR039426">
    <property type="entry name" value="TonB-dep_rcpt-like"/>
</dbReference>
<evidence type="ECO:0000256" key="1">
    <source>
        <dbReference type="ARBA" id="ARBA00004571"/>
    </source>
</evidence>
<dbReference type="PROSITE" id="PS52016">
    <property type="entry name" value="TONB_DEPENDENT_REC_3"/>
    <property type="match status" value="1"/>
</dbReference>
<name>A0A9D2BGZ3_9BACT</name>
<sequence length="821" mass="91397">MKREFSLLLSGTILCAMPALAGDIKGKIMDGALGGPMEFVNVSVVKAGSTQLSGGAVTASDGSFQISGLRKGDYVLSISYIGYKEIKKTFSIVGNSQVLDIGQLTLNEDGQVLDEVEIVGQKPAMRFEIDRKVFDPSQDISSEGGTASDVLSNIPSVEVDNEGQVSLRGNSSVTIWINGKASGLTADNQADILQLMPAETIKEVEVITNPSAKYSPEGTAGIINIVLKEDRKAGYYGSVKAGADTYGGYNASANINYNSSKVDAYASLNYRNSQMKGGGITERTNTSDNSFLNQTNSSNRDNSNWFGRAGATWHITKNDDLRIGLMGMMGNGNSDETIHYLSGNVLGDTIYTSDRLNDGNNKMRMYNIELGYIHKFSENSNLDFTLTHNQFNMNNDNIYSQSTLYTDPTMGLQQTYQFQNSDMKDKGWEAQLDYTNKLTENLRIEAGYKGTFSRNESPVDTYSGTTEADATQDKDLFNRFYYNQDVHALYMTLGGKWGNLSYQAGLRGEYWTVNTRSLSYAQAFEGEPTDEFNKDFFKLFPSAFLSYALPKNNEIQLNYTRRLRRPWGGQLNSFRNISDASNISYGNPELTPEYSHSFELNYIKTWDAHTLSVSGYYRATDDVIQRIRFLNTEDNVMYTTSENVAKMQASGLELVGKNRLFNNVLDLTTTVNLYYSKLDGFSYLPEGAQDPVTGDEETSFSWNARMIANVKLPYDISLQLTGSYNAKRLMAQGHREPNYSFDAGLRKSFFNRKITLSINARDLLDSRKFRTITSGDGFYQDAENWRGGRRIGFTITYNFGSMGSKKSARPEGFGGPEEPPF</sequence>
<keyword evidence="11" id="KW-0675">Receptor</keyword>
<dbReference type="Gene3D" id="2.170.130.10">
    <property type="entry name" value="TonB-dependent receptor, plug domain"/>
    <property type="match status" value="1"/>
</dbReference>
<feature type="domain" description="TonB-dependent receptor plug" evidence="9">
    <location>
        <begin position="140"/>
        <end position="222"/>
    </location>
</feature>
<dbReference type="Proteomes" id="UP000886740">
    <property type="component" value="Unassembled WGS sequence"/>
</dbReference>
<evidence type="ECO:0000256" key="7">
    <source>
        <dbReference type="PROSITE-ProRule" id="PRU01360"/>
    </source>
</evidence>
<evidence type="ECO:0000313" key="11">
    <source>
        <dbReference type="EMBL" id="HIX75821.1"/>
    </source>
</evidence>
<evidence type="ECO:0000313" key="12">
    <source>
        <dbReference type="Proteomes" id="UP000886740"/>
    </source>
</evidence>
<evidence type="ECO:0000256" key="4">
    <source>
        <dbReference type="ARBA" id="ARBA00022692"/>
    </source>
</evidence>
<proteinExistence type="inferred from homology"/>
<dbReference type="InterPro" id="IPR008969">
    <property type="entry name" value="CarboxyPept-like_regulatory"/>
</dbReference>
<dbReference type="SUPFAM" id="SSF49464">
    <property type="entry name" value="Carboxypeptidase regulatory domain-like"/>
    <property type="match status" value="1"/>
</dbReference>
<dbReference type="Gene3D" id="2.40.170.20">
    <property type="entry name" value="TonB-dependent receptor, beta-barrel domain"/>
    <property type="match status" value="1"/>
</dbReference>
<dbReference type="InterPro" id="IPR037066">
    <property type="entry name" value="Plug_dom_sf"/>
</dbReference>
<dbReference type="GO" id="GO:0009279">
    <property type="term" value="C:cell outer membrane"/>
    <property type="evidence" value="ECO:0007669"/>
    <property type="project" value="UniProtKB-SubCell"/>
</dbReference>
<dbReference type="AlphaFoldDB" id="A0A9D2BGZ3"/>
<dbReference type="EMBL" id="DXEL01000085">
    <property type="protein sequence ID" value="HIX75821.1"/>
    <property type="molecule type" value="Genomic_DNA"/>
</dbReference>
<evidence type="ECO:0000256" key="5">
    <source>
        <dbReference type="ARBA" id="ARBA00023136"/>
    </source>
</evidence>
<dbReference type="InterPro" id="IPR036942">
    <property type="entry name" value="Beta-barrel_TonB_sf"/>
</dbReference>
<gene>
    <name evidence="11" type="ORF">H9977_12430</name>
</gene>
<comment type="caution">
    <text evidence="11">The sequence shown here is derived from an EMBL/GenBank/DDBJ whole genome shotgun (WGS) entry which is preliminary data.</text>
</comment>
<evidence type="ECO:0000256" key="3">
    <source>
        <dbReference type="ARBA" id="ARBA00022452"/>
    </source>
</evidence>
<keyword evidence="5 7" id="KW-0472">Membrane</keyword>
<dbReference type="PANTHER" id="PTHR40980:SF4">
    <property type="entry name" value="TONB-DEPENDENT RECEPTOR-LIKE BETA-BARREL DOMAIN-CONTAINING PROTEIN"/>
    <property type="match status" value="1"/>
</dbReference>
<keyword evidence="4 7" id="KW-0812">Transmembrane</keyword>
<feature type="chain" id="PRO_5039623490" evidence="8">
    <location>
        <begin position="22"/>
        <end position="821"/>
    </location>
</feature>
<keyword evidence="6 7" id="KW-0998">Cell outer membrane</keyword>
<keyword evidence="2 7" id="KW-0813">Transport</keyword>
<accession>A0A9D2BGZ3</accession>
<evidence type="ECO:0000256" key="8">
    <source>
        <dbReference type="SAM" id="SignalP"/>
    </source>
</evidence>
<comment type="subcellular location">
    <subcellularLocation>
        <location evidence="1 7">Cell outer membrane</location>
        <topology evidence="1 7">Multi-pass membrane protein</topology>
    </subcellularLocation>
</comment>
<dbReference type="InterPro" id="IPR041700">
    <property type="entry name" value="OMP_b-brl_3"/>
</dbReference>
<dbReference type="Pfam" id="PF13620">
    <property type="entry name" value="CarboxypepD_reg"/>
    <property type="match status" value="1"/>
</dbReference>
<reference evidence="11" key="2">
    <citation type="submission" date="2021-04" db="EMBL/GenBank/DDBJ databases">
        <authorList>
            <person name="Gilroy R."/>
        </authorList>
    </citation>
    <scope>NUCLEOTIDE SEQUENCE</scope>
    <source>
        <strain evidence="11">ChiGjej6B6-14162</strain>
    </source>
</reference>
<dbReference type="Pfam" id="PF07715">
    <property type="entry name" value="Plug"/>
    <property type="match status" value="1"/>
</dbReference>
<dbReference type="Gene3D" id="2.60.40.1120">
    <property type="entry name" value="Carboxypeptidase-like, regulatory domain"/>
    <property type="match status" value="1"/>
</dbReference>
<reference evidence="11" key="1">
    <citation type="journal article" date="2021" name="PeerJ">
        <title>Extensive microbial diversity within the chicken gut microbiome revealed by metagenomics and culture.</title>
        <authorList>
            <person name="Gilroy R."/>
            <person name="Ravi A."/>
            <person name="Getino M."/>
            <person name="Pursley I."/>
            <person name="Horton D.L."/>
            <person name="Alikhan N.F."/>
            <person name="Baker D."/>
            <person name="Gharbi K."/>
            <person name="Hall N."/>
            <person name="Watson M."/>
            <person name="Adriaenssens E.M."/>
            <person name="Foster-Nyarko E."/>
            <person name="Jarju S."/>
            <person name="Secka A."/>
            <person name="Antonio M."/>
            <person name="Oren A."/>
            <person name="Chaudhuri R.R."/>
            <person name="La Ragione R."/>
            <person name="Hildebrand F."/>
            <person name="Pallen M.J."/>
        </authorList>
    </citation>
    <scope>NUCLEOTIDE SEQUENCE</scope>
    <source>
        <strain evidence="11">ChiGjej6B6-14162</strain>
    </source>
</reference>
<feature type="domain" description="Outer membrane protein beta-barrel" evidence="10">
    <location>
        <begin position="374"/>
        <end position="797"/>
    </location>
</feature>
<comment type="similarity">
    <text evidence="7">Belongs to the TonB-dependent receptor family.</text>
</comment>
<keyword evidence="8" id="KW-0732">Signal</keyword>